<keyword evidence="3" id="KW-0805">Transcription regulation</keyword>
<dbReference type="Gene3D" id="1.10.10.60">
    <property type="entry name" value="Homeodomain-like"/>
    <property type="match status" value="1"/>
</dbReference>
<evidence type="ECO:0000256" key="5">
    <source>
        <dbReference type="ARBA" id="ARBA00023163"/>
    </source>
</evidence>
<dbReference type="CDD" id="cd17563">
    <property type="entry name" value="REC_RegA-like"/>
    <property type="match status" value="1"/>
</dbReference>
<keyword evidence="4" id="KW-0238">DNA-binding</keyword>
<protein>
    <submittedName>
        <fullName evidence="8">Response regulator</fullName>
    </submittedName>
</protein>
<dbReference type="InterPro" id="IPR001789">
    <property type="entry name" value="Sig_transdc_resp-reg_receiver"/>
</dbReference>
<dbReference type="PANTHER" id="PTHR48111:SF1">
    <property type="entry name" value="TWO-COMPONENT RESPONSE REGULATOR ORR33"/>
    <property type="match status" value="1"/>
</dbReference>
<dbReference type="InterPro" id="IPR039420">
    <property type="entry name" value="WalR-like"/>
</dbReference>
<dbReference type="PANTHER" id="PTHR48111">
    <property type="entry name" value="REGULATOR OF RPOS"/>
    <property type="match status" value="1"/>
</dbReference>
<dbReference type="Pfam" id="PF02954">
    <property type="entry name" value="HTH_8"/>
    <property type="match status" value="1"/>
</dbReference>
<comment type="caution">
    <text evidence="8">The sequence shown here is derived from an EMBL/GenBank/DDBJ whole genome shotgun (WGS) entry which is preliminary data.</text>
</comment>
<dbReference type="SMART" id="SM00448">
    <property type="entry name" value="REC"/>
    <property type="match status" value="1"/>
</dbReference>
<dbReference type="Gene3D" id="3.40.50.2300">
    <property type="match status" value="1"/>
</dbReference>
<dbReference type="InterPro" id="IPR002197">
    <property type="entry name" value="HTH_Fis"/>
</dbReference>
<dbReference type="SUPFAM" id="SSF52172">
    <property type="entry name" value="CheY-like"/>
    <property type="match status" value="1"/>
</dbReference>
<evidence type="ECO:0000256" key="3">
    <source>
        <dbReference type="ARBA" id="ARBA00023015"/>
    </source>
</evidence>
<dbReference type="RefSeq" id="WP_272104217.1">
    <property type="nucleotide sequence ID" value="NZ_JAQNDK010000007.1"/>
</dbReference>
<evidence type="ECO:0000259" key="7">
    <source>
        <dbReference type="PROSITE" id="PS50110"/>
    </source>
</evidence>
<dbReference type="SUPFAM" id="SSF46689">
    <property type="entry name" value="Homeodomain-like"/>
    <property type="match status" value="1"/>
</dbReference>
<dbReference type="PROSITE" id="PS50110">
    <property type="entry name" value="RESPONSE_REGULATORY"/>
    <property type="match status" value="1"/>
</dbReference>
<reference evidence="8 9" key="1">
    <citation type="submission" date="2023-01" db="EMBL/GenBank/DDBJ databases">
        <title>Minimal conservation of predation-associated metabolite biosynthetic gene clusters underscores biosynthetic potential of Myxococcota including descriptions for ten novel species: Archangium lansinium sp. nov., Myxococcus landrumus sp. nov., Nannocystis bai.</title>
        <authorList>
            <person name="Ahearne A."/>
            <person name="Stevens C."/>
            <person name="Dowd S."/>
        </authorList>
    </citation>
    <scope>NUCLEOTIDE SEQUENCE [LARGE SCALE GENOMIC DNA]</scope>
    <source>
        <strain evidence="8 9">WIWO2</strain>
    </source>
</reference>
<dbReference type="PRINTS" id="PR01590">
    <property type="entry name" value="HTHFIS"/>
</dbReference>
<dbReference type="InterPro" id="IPR011006">
    <property type="entry name" value="CheY-like_superfamily"/>
</dbReference>
<keyword evidence="1 6" id="KW-0597">Phosphoprotein</keyword>
<proteinExistence type="predicted"/>
<keyword evidence="5" id="KW-0804">Transcription</keyword>
<sequence>MSQAVHREHGHEDEGRSVLVVDDEDAFRDRLVRALAERGFEAVGVPSAEEAIRHAQLETPECAVVDLRMPRTSGLHAVRKLHELDPTTRIVVLTGYGSIATALDAVRSGAVHYLTKPADIDEIVAAFDHDGSPADEPPPTSVPSLERVEWEHIDRVLVSCGGNITRAAALLGLHRRSLQRKIGKRPGPR</sequence>
<feature type="modified residue" description="4-aspartylphosphate" evidence="6">
    <location>
        <position position="66"/>
    </location>
</feature>
<evidence type="ECO:0000313" key="8">
    <source>
        <dbReference type="EMBL" id="MDC0685749.1"/>
    </source>
</evidence>
<gene>
    <name evidence="8" type="ORF">POL72_49050</name>
</gene>
<evidence type="ECO:0000256" key="4">
    <source>
        <dbReference type="ARBA" id="ARBA00023125"/>
    </source>
</evidence>
<keyword evidence="2" id="KW-0902">Two-component regulatory system</keyword>
<dbReference type="EMBL" id="JAQNDK010000007">
    <property type="protein sequence ID" value="MDC0685749.1"/>
    <property type="molecule type" value="Genomic_DNA"/>
</dbReference>
<name>A0ABT5CH38_9BACT</name>
<dbReference type="Proteomes" id="UP001217485">
    <property type="component" value="Unassembled WGS sequence"/>
</dbReference>
<evidence type="ECO:0000256" key="6">
    <source>
        <dbReference type="PROSITE-ProRule" id="PRU00169"/>
    </source>
</evidence>
<organism evidence="8 9">
    <name type="scientific">Sorangium atrum</name>
    <dbReference type="NCBI Taxonomy" id="2995308"/>
    <lineage>
        <taxon>Bacteria</taxon>
        <taxon>Pseudomonadati</taxon>
        <taxon>Myxococcota</taxon>
        <taxon>Polyangia</taxon>
        <taxon>Polyangiales</taxon>
        <taxon>Polyangiaceae</taxon>
        <taxon>Sorangium</taxon>
    </lineage>
</organism>
<accession>A0ABT5CH38</accession>
<keyword evidence="9" id="KW-1185">Reference proteome</keyword>
<dbReference type="Pfam" id="PF00072">
    <property type="entry name" value="Response_reg"/>
    <property type="match status" value="1"/>
</dbReference>
<evidence type="ECO:0000313" key="9">
    <source>
        <dbReference type="Proteomes" id="UP001217485"/>
    </source>
</evidence>
<evidence type="ECO:0000256" key="1">
    <source>
        <dbReference type="ARBA" id="ARBA00022553"/>
    </source>
</evidence>
<dbReference type="InterPro" id="IPR009057">
    <property type="entry name" value="Homeodomain-like_sf"/>
</dbReference>
<evidence type="ECO:0000256" key="2">
    <source>
        <dbReference type="ARBA" id="ARBA00023012"/>
    </source>
</evidence>
<feature type="domain" description="Response regulatory" evidence="7">
    <location>
        <begin position="17"/>
        <end position="131"/>
    </location>
</feature>